<feature type="compositionally biased region" description="Polar residues" evidence="2">
    <location>
        <begin position="54"/>
        <end position="69"/>
    </location>
</feature>
<accession>A0A3B4TSN3</accession>
<name>A0A3B4TSN3_SERDU</name>
<feature type="compositionally biased region" description="Acidic residues" evidence="2">
    <location>
        <begin position="113"/>
        <end position="125"/>
    </location>
</feature>
<sequence>VRWEINGNVLIRVSDSEEDLCTETTSGKSKMAAKRKGGLKLNAICAKLSRQVVFDSSSQNAEGDQSVAENSERGSSHYDDNETNFPESLSLNQSLEEDQKRREAIEKWVNGEYSDEPPAPDDEQEHELKVSNDEDGPPEGVYMVQPKGCSDEEDNAEEADPVAGSCGPTAHGEASALRDYAANTMNEFLGMFGYDDQQVRDELTKKISFEKLKAATSDPSSLSSEEASRRARFSKYEEYIRKLKAGETLPWPIHASPPKPDDLNSKLAQEKSATIIQSSGCLPGAEAQIYPSSLDHKQPGGPQLGTSQPPNPSHMQNMASRASKYDFFIQKLKMGESLQQQNGNYKRPSKYDLENVKFLHLFKPGEGNPDMGGAIAFKTGKVGRPSKYDIRTIQKLMPGNPEASLMPNVLASAPGNPGAPGTGHISFNAADYLKSSFSKTDSITTGTVSSVKNGLPPDKPAGDDINLYQKYIARFSGSQHCGHVHCAYQYREHYHCMDPECNYQRFTSKQDVIRHYNMHKKRDNSLQHGFMRFSPLDDCSVYYHGCHLNGKSTHYHCMQVGCSKVYTSTSDVMTHENFHKKNAQLINDGFQRFRATEDCGTVGCQFYGQKTTHFHCRRPGCTFTFKNKCDIEKHKSYHIKDDAYAKDGFKKFYKYEECKYEGCVYSKATNHFHCIRSGCGFTFTSTSQMTSHKRKHERRHIRSSGVMGLSSTFLPPKDEPEESSNDDLMDFSAISSKNSSLSASPTTQQSTTVSHLLATPTTAISSSSTTGHTLKPTPSLSSAGQRMSSLLSQALPSNMPVALALSNSALAANPFFPLIPRLPLQPPPPAASLISAASSGAHSMPTDSLTQGCSTAGADGAMASTPTSFATSSIMEKISASKGLISPMMARLAAAALKPSNNPDAGQSLPSVDILPITQLLIDYLKVSDRLIKDNESNGHPVPGNTSLLSSLMNKMSQVNPALFNAMNLKTELEPGHGSDTSEAAQYLNRVLKRPLLEKPTEIWRTYLRSFHLRATLKVKSEPQFGEGKESGEGAPLQPAAPVSMANNPSMDVAHLTSSGGYSSPPPSLLAWKQLTGSIPQMSASMPNLPAHSPLATTSLENAKPQVKPGFLQFQENDPCLATDCKYSNKFHFHCLFGNCKYVCKTSGKAESHCLDHINPSNNLVNIRDQFSYYSLQCLCPNQHCEFRMRGHYHCLRPGCFFVTNITTKLPWHIKKHEKAERRAANGFKYFTKREECGRPGCKYNQVNSHFHCIREGCQFSFLLKHQMTSHARKHMRRMLGKNFDRVPSQPGMTSSFSSTAMDETDDYMDYMGGGSPLGLSSESSNQDRSCTSTPVGNDGSPAGNTISIPTATGAKKRFWIIEDMSPFGKRRKTASSRKMLDEGMMLEGFRRYDLYENCKDSSCQFSLKVTHYHCTRENCGYKFCGRTHMYKHAQHHDRVDNLVLDDFKRFKSSLSCNFPDCQFSGNSTHFHCLRCGFRCTDSTKVTAHRKHHGKQDVISAAGFCQFSSSADCEVPDCKYKLKCSHFHCTFPECKHTVVGMSQMDSHKRKHEKQERGELPSVSPKQEAVFARPGLAACLFPNPALIARERELEKLREKNVPVAKPESYHIR</sequence>
<feature type="region of interest" description="Disordered" evidence="2">
    <location>
        <begin position="763"/>
        <end position="785"/>
    </location>
</feature>
<feature type="domain" description="C2H2-type" evidence="3">
    <location>
        <begin position="672"/>
        <end position="701"/>
    </location>
</feature>
<evidence type="ECO:0000259" key="3">
    <source>
        <dbReference type="PROSITE" id="PS50157"/>
    </source>
</evidence>
<feature type="region of interest" description="Disordered" evidence="2">
    <location>
        <begin position="291"/>
        <end position="317"/>
    </location>
</feature>
<feature type="region of interest" description="Disordered" evidence="2">
    <location>
        <begin position="690"/>
        <end position="728"/>
    </location>
</feature>
<feature type="compositionally biased region" description="Polar residues" evidence="2">
    <location>
        <begin position="1327"/>
        <end position="1336"/>
    </location>
</feature>
<feature type="compositionally biased region" description="Polar residues" evidence="2">
    <location>
        <begin position="776"/>
        <end position="785"/>
    </location>
</feature>
<feature type="compositionally biased region" description="Basic and acidic residues" evidence="2">
    <location>
        <begin position="70"/>
        <end position="80"/>
    </location>
</feature>
<dbReference type="GeneTree" id="ENSGT00390000008187"/>
<keyword evidence="1" id="KW-0862">Zinc</keyword>
<feature type="region of interest" description="Disordered" evidence="2">
    <location>
        <begin position="54"/>
        <end position="172"/>
    </location>
</feature>
<organism evidence="4 5">
    <name type="scientific">Seriola dumerili</name>
    <name type="common">Greater amberjack</name>
    <name type="synonym">Caranx dumerili</name>
    <dbReference type="NCBI Taxonomy" id="41447"/>
    <lineage>
        <taxon>Eukaryota</taxon>
        <taxon>Metazoa</taxon>
        <taxon>Chordata</taxon>
        <taxon>Craniata</taxon>
        <taxon>Vertebrata</taxon>
        <taxon>Euteleostomi</taxon>
        <taxon>Actinopterygii</taxon>
        <taxon>Neopterygii</taxon>
        <taxon>Teleostei</taxon>
        <taxon>Neoteleostei</taxon>
        <taxon>Acanthomorphata</taxon>
        <taxon>Carangaria</taxon>
        <taxon>Carangiformes</taxon>
        <taxon>Carangidae</taxon>
        <taxon>Seriola</taxon>
    </lineage>
</organism>
<dbReference type="Proteomes" id="UP000261420">
    <property type="component" value="Unplaced"/>
</dbReference>
<reference evidence="4" key="1">
    <citation type="submission" date="2025-08" db="UniProtKB">
        <authorList>
            <consortium name="Ensembl"/>
        </authorList>
    </citation>
    <scope>IDENTIFICATION</scope>
</reference>
<feature type="compositionally biased region" description="Polar residues" evidence="2">
    <location>
        <begin position="83"/>
        <end position="94"/>
    </location>
</feature>
<feature type="compositionally biased region" description="Low complexity" evidence="2">
    <location>
        <begin position="763"/>
        <end position="773"/>
    </location>
</feature>
<dbReference type="PROSITE" id="PS00028">
    <property type="entry name" value="ZINC_FINGER_C2H2_1"/>
    <property type="match status" value="7"/>
</dbReference>
<dbReference type="OMA" id="GRACPHN"/>
<keyword evidence="5" id="KW-1185">Reference proteome</keyword>
<feature type="compositionally biased region" description="Polar residues" evidence="2">
    <location>
        <begin position="304"/>
        <end position="317"/>
    </location>
</feature>
<feature type="compositionally biased region" description="Basic and acidic residues" evidence="2">
    <location>
        <begin position="97"/>
        <end position="106"/>
    </location>
</feature>
<dbReference type="PANTHER" id="PTHR12451">
    <property type="entry name" value="TRANSCRIPTION FACTOR CASTOR PROTEIN MING -RELATED"/>
    <property type="match status" value="1"/>
</dbReference>
<dbReference type="GO" id="GO:0000977">
    <property type="term" value="F:RNA polymerase II transcription regulatory region sequence-specific DNA binding"/>
    <property type="evidence" value="ECO:0007669"/>
    <property type="project" value="TreeGrafter"/>
</dbReference>
<dbReference type="SMART" id="SM00355">
    <property type="entry name" value="ZnF_C2H2"/>
    <property type="match status" value="10"/>
</dbReference>
<dbReference type="InterPro" id="IPR013087">
    <property type="entry name" value="Znf_C2H2_type"/>
</dbReference>
<dbReference type="GO" id="GO:0008270">
    <property type="term" value="F:zinc ion binding"/>
    <property type="evidence" value="ECO:0007669"/>
    <property type="project" value="UniProtKB-KW"/>
</dbReference>
<dbReference type="PROSITE" id="PS50157">
    <property type="entry name" value="ZINC_FINGER_C2H2_2"/>
    <property type="match status" value="3"/>
</dbReference>
<evidence type="ECO:0000256" key="1">
    <source>
        <dbReference type="PROSITE-ProRule" id="PRU00042"/>
    </source>
</evidence>
<dbReference type="STRING" id="41447.ENSSDUP00000009304"/>
<feature type="compositionally biased region" description="Basic residues" evidence="2">
    <location>
        <begin position="691"/>
        <end position="702"/>
    </location>
</feature>
<protein>
    <submittedName>
        <fullName evidence="4">Castor zinc finger 1</fullName>
    </submittedName>
</protein>
<feature type="compositionally biased region" description="Acidic residues" evidence="2">
    <location>
        <begin position="151"/>
        <end position="160"/>
    </location>
</feature>
<keyword evidence="1" id="KW-0863">Zinc-finger</keyword>
<dbReference type="Ensembl" id="ENSSDUT00000009484.1">
    <property type="protein sequence ID" value="ENSSDUP00000009304.1"/>
    <property type="gene ID" value="ENSSDUG00000006814.1"/>
</dbReference>
<proteinExistence type="predicted"/>
<feature type="region of interest" description="Disordered" evidence="2">
    <location>
        <begin position="833"/>
        <end position="857"/>
    </location>
</feature>
<dbReference type="InterPro" id="IPR040373">
    <property type="entry name" value="CASZ1"/>
</dbReference>
<feature type="compositionally biased region" description="Acidic residues" evidence="2">
    <location>
        <begin position="719"/>
        <end position="728"/>
    </location>
</feature>
<feature type="compositionally biased region" description="Polar residues" evidence="2">
    <location>
        <begin position="845"/>
        <end position="854"/>
    </location>
</feature>
<evidence type="ECO:0000256" key="2">
    <source>
        <dbReference type="SAM" id="MobiDB-lite"/>
    </source>
</evidence>
<feature type="region of interest" description="Disordered" evidence="2">
    <location>
        <begin position="1545"/>
        <end position="1565"/>
    </location>
</feature>
<dbReference type="GO" id="GO:0045664">
    <property type="term" value="P:regulation of neuron differentiation"/>
    <property type="evidence" value="ECO:0007669"/>
    <property type="project" value="TreeGrafter"/>
</dbReference>
<dbReference type="PANTHER" id="PTHR12451:SF0">
    <property type="entry name" value="ZINC FINGER PROTEIN CASTOR HOMOLOG 1"/>
    <property type="match status" value="1"/>
</dbReference>
<keyword evidence="1" id="KW-0479">Metal-binding</keyword>
<dbReference type="GO" id="GO:0005634">
    <property type="term" value="C:nucleus"/>
    <property type="evidence" value="ECO:0007669"/>
    <property type="project" value="TreeGrafter"/>
</dbReference>
<reference evidence="4" key="2">
    <citation type="submission" date="2025-09" db="UniProtKB">
        <authorList>
            <consortium name="Ensembl"/>
        </authorList>
    </citation>
    <scope>IDENTIFICATION</scope>
</reference>
<evidence type="ECO:0000313" key="5">
    <source>
        <dbReference type="Proteomes" id="UP000261420"/>
    </source>
</evidence>
<dbReference type="GO" id="GO:0045944">
    <property type="term" value="P:positive regulation of transcription by RNA polymerase II"/>
    <property type="evidence" value="ECO:0007669"/>
    <property type="project" value="TreeGrafter"/>
</dbReference>
<feature type="domain" description="C2H2-type" evidence="3">
    <location>
        <begin position="1413"/>
        <end position="1437"/>
    </location>
</feature>
<feature type="region of interest" description="Disordered" evidence="2">
    <location>
        <begin position="1319"/>
        <end position="1348"/>
    </location>
</feature>
<evidence type="ECO:0000313" key="4">
    <source>
        <dbReference type="Ensembl" id="ENSSDUP00000009304.1"/>
    </source>
</evidence>
<feature type="domain" description="C2H2-type" evidence="3">
    <location>
        <begin position="555"/>
        <end position="584"/>
    </location>
</feature>
<dbReference type="GO" id="GO:0000981">
    <property type="term" value="F:DNA-binding transcription factor activity, RNA polymerase II-specific"/>
    <property type="evidence" value="ECO:0007669"/>
    <property type="project" value="TreeGrafter"/>
</dbReference>